<evidence type="ECO:0000313" key="3">
    <source>
        <dbReference type="EMBL" id="KAG9243625.1"/>
    </source>
</evidence>
<keyword evidence="4" id="KW-1185">Reference proteome</keyword>
<keyword evidence="2" id="KW-0732">Signal</keyword>
<comment type="caution">
    <text evidence="3">The sequence shown here is derived from an EMBL/GenBank/DDBJ whole genome shotgun (WGS) entry which is preliminary data.</text>
</comment>
<name>A0A9P7Z1F5_9HELO</name>
<proteinExistence type="predicted"/>
<reference evidence="3" key="1">
    <citation type="journal article" date="2021" name="IMA Fungus">
        <title>Genomic characterization of three marine fungi, including Emericellopsis atlantica sp. nov. with signatures of a generalist lifestyle and marine biomass degradation.</title>
        <authorList>
            <person name="Hagestad O.C."/>
            <person name="Hou L."/>
            <person name="Andersen J.H."/>
            <person name="Hansen E.H."/>
            <person name="Altermark B."/>
            <person name="Li C."/>
            <person name="Kuhnert E."/>
            <person name="Cox R.J."/>
            <person name="Crous P.W."/>
            <person name="Spatafora J.W."/>
            <person name="Lail K."/>
            <person name="Amirebrahimi M."/>
            <person name="Lipzen A."/>
            <person name="Pangilinan J."/>
            <person name="Andreopoulos W."/>
            <person name="Hayes R.D."/>
            <person name="Ng V."/>
            <person name="Grigoriev I.V."/>
            <person name="Jackson S.A."/>
            <person name="Sutton T.D.S."/>
            <person name="Dobson A.D.W."/>
            <person name="Rama T."/>
        </authorList>
    </citation>
    <scope>NUCLEOTIDE SEQUENCE</scope>
    <source>
        <strain evidence="3">TRa3180A</strain>
    </source>
</reference>
<dbReference type="AlphaFoldDB" id="A0A9P7Z1F5"/>
<evidence type="ECO:0000313" key="4">
    <source>
        <dbReference type="Proteomes" id="UP000887226"/>
    </source>
</evidence>
<feature type="region of interest" description="Disordered" evidence="1">
    <location>
        <begin position="84"/>
        <end position="110"/>
    </location>
</feature>
<sequence length="466" mass="47624">MQLTTIFKLCSLLCAATSVSAACNSDNCLRAVKASAFPTRSGIADCSSYLAATVSPAPVPTYASACSGGVRFASACSCLGVTSAASPTTSPTLTITPTATSNPSSTSKSVDTSSGYVIVSPTAGCPAATPTGAFIGESDQGFLDTYGGLQYKQYENMQFVVQDNNQNASLLDLSKPDRITVSDMQGYSLVIFADNSYNVFVGTPEDCELEIVGHLPPQAQVAARDAFSHFSPNLRNVLLDRAVGPCDAVQAFCANDIGATISGFAAAGVCGILSAQIGAEVGGYIGFLGNVFGPEVGIPTTLLGTFLGGRLGAFLGDYYGQILCGGATAKLAYEMCQSVVFPTDPNNCGECGNVCPSGTCRHGQCATAECAGSQCASLNQCPGGCFCFQAADNTGFCGPSTSCAPLADCSSDANCAFGQICATGTCCERNVCLSPCGASSRREELLSLRGNMTESMELFTTGKGPA</sequence>
<evidence type="ECO:0000256" key="1">
    <source>
        <dbReference type="SAM" id="MobiDB-lite"/>
    </source>
</evidence>
<organism evidence="3 4">
    <name type="scientific">Calycina marina</name>
    <dbReference type="NCBI Taxonomy" id="1763456"/>
    <lineage>
        <taxon>Eukaryota</taxon>
        <taxon>Fungi</taxon>
        <taxon>Dikarya</taxon>
        <taxon>Ascomycota</taxon>
        <taxon>Pezizomycotina</taxon>
        <taxon>Leotiomycetes</taxon>
        <taxon>Helotiales</taxon>
        <taxon>Pezizellaceae</taxon>
        <taxon>Calycina</taxon>
    </lineage>
</organism>
<gene>
    <name evidence="3" type="ORF">BJ878DRAFT_480948</name>
</gene>
<accession>A0A9P7Z1F5</accession>
<dbReference type="EMBL" id="MU253964">
    <property type="protein sequence ID" value="KAG9243625.1"/>
    <property type="molecule type" value="Genomic_DNA"/>
</dbReference>
<feature type="chain" id="PRO_5040422640" evidence="2">
    <location>
        <begin position="22"/>
        <end position="466"/>
    </location>
</feature>
<feature type="signal peptide" evidence="2">
    <location>
        <begin position="1"/>
        <end position="21"/>
    </location>
</feature>
<dbReference type="Proteomes" id="UP000887226">
    <property type="component" value="Unassembled WGS sequence"/>
</dbReference>
<dbReference type="OrthoDB" id="3548443at2759"/>
<protein>
    <submittedName>
        <fullName evidence="3">Uncharacterized protein</fullName>
    </submittedName>
</protein>
<evidence type="ECO:0000256" key="2">
    <source>
        <dbReference type="SAM" id="SignalP"/>
    </source>
</evidence>